<dbReference type="AlphaFoldDB" id="A0A7Z7FRY3"/>
<sequence>MLQRSGADYKIKLPVTVTPVAAVSRLEHALSKFEAERYRCRHRLADARRCLASYQPRSGAGFASTAELDLKLQQLAEIEKDLAATGELEEAIDRAAA</sequence>
<evidence type="ECO:0000313" key="2">
    <source>
        <dbReference type="Proteomes" id="UP000198917"/>
    </source>
</evidence>
<dbReference type="Proteomes" id="UP000198917">
    <property type="component" value="Unassembled WGS sequence"/>
</dbReference>
<name>A0A7Z7FRY3_9HYPH</name>
<protein>
    <submittedName>
        <fullName evidence="1">Uncharacterized protein</fullName>
    </submittedName>
</protein>
<comment type="caution">
    <text evidence="1">The sequence shown here is derived from an EMBL/GenBank/DDBJ whole genome shotgun (WGS) entry which is preliminary data.</text>
</comment>
<dbReference type="EMBL" id="FNEW01000007">
    <property type="protein sequence ID" value="SDK31827.1"/>
    <property type="molecule type" value="Genomic_DNA"/>
</dbReference>
<dbReference type="RefSeq" id="WP_092734415.1">
    <property type="nucleotide sequence ID" value="NZ_FNEW01000007.1"/>
</dbReference>
<evidence type="ECO:0000313" key="1">
    <source>
        <dbReference type="EMBL" id="SDK31827.1"/>
    </source>
</evidence>
<reference evidence="1 2" key="1">
    <citation type="submission" date="2016-10" db="EMBL/GenBank/DDBJ databases">
        <authorList>
            <person name="Varghese N."/>
            <person name="Submissions S."/>
        </authorList>
    </citation>
    <scope>NUCLEOTIDE SEQUENCE [LARGE SCALE GENOMIC DNA]</scope>
    <source>
        <strain evidence="1 2">PDC82</strain>
    </source>
</reference>
<gene>
    <name evidence="1" type="ORF">SAMN05428983_4552</name>
</gene>
<organism evidence="1 2">
    <name type="scientific">Agrobacterium fabrum</name>
    <dbReference type="NCBI Taxonomy" id="1176649"/>
    <lineage>
        <taxon>Bacteria</taxon>
        <taxon>Pseudomonadati</taxon>
        <taxon>Pseudomonadota</taxon>
        <taxon>Alphaproteobacteria</taxon>
        <taxon>Hyphomicrobiales</taxon>
        <taxon>Rhizobiaceae</taxon>
        <taxon>Rhizobium/Agrobacterium group</taxon>
        <taxon>Agrobacterium</taxon>
        <taxon>Agrobacterium tumefaciens complex</taxon>
    </lineage>
</organism>
<proteinExistence type="predicted"/>
<accession>A0A7Z7FRY3</accession>